<protein>
    <submittedName>
        <fullName evidence="1">103_t:CDS:1</fullName>
    </submittedName>
</protein>
<reference evidence="1" key="1">
    <citation type="submission" date="2021-06" db="EMBL/GenBank/DDBJ databases">
        <authorList>
            <person name="Kallberg Y."/>
            <person name="Tangrot J."/>
            <person name="Rosling A."/>
        </authorList>
    </citation>
    <scope>NUCLEOTIDE SEQUENCE</scope>
    <source>
        <strain evidence="1">MA453B</strain>
    </source>
</reference>
<evidence type="ECO:0000313" key="2">
    <source>
        <dbReference type="Proteomes" id="UP000789405"/>
    </source>
</evidence>
<keyword evidence="2" id="KW-1185">Reference proteome</keyword>
<organism evidence="1 2">
    <name type="scientific">Dentiscutata erythropus</name>
    <dbReference type="NCBI Taxonomy" id="1348616"/>
    <lineage>
        <taxon>Eukaryota</taxon>
        <taxon>Fungi</taxon>
        <taxon>Fungi incertae sedis</taxon>
        <taxon>Mucoromycota</taxon>
        <taxon>Glomeromycotina</taxon>
        <taxon>Glomeromycetes</taxon>
        <taxon>Diversisporales</taxon>
        <taxon>Gigasporaceae</taxon>
        <taxon>Dentiscutata</taxon>
    </lineage>
</organism>
<gene>
    <name evidence="1" type="ORF">DERYTH_LOCUS23817</name>
</gene>
<comment type="caution">
    <text evidence="1">The sequence shown here is derived from an EMBL/GenBank/DDBJ whole genome shotgun (WGS) entry which is preliminary data.</text>
</comment>
<dbReference type="Proteomes" id="UP000789405">
    <property type="component" value="Unassembled WGS sequence"/>
</dbReference>
<dbReference type="OrthoDB" id="2443927at2759"/>
<dbReference type="AlphaFoldDB" id="A0A9N9P4J8"/>
<sequence length="147" mass="16790">MDTEEIYSKVYDFLVSAPPKHITATSVIFQGIEEDSEISQNVLKTIVNRAVANVNNLATTNISRRTKLLQINPQELEDDELRDSFMEPKRKIVPRSLPTIVQRKCKEFVNSFIENHVISLPRKLTHNGEWKESGPELANVTEKILDS</sequence>
<accession>A0A9N9P4J8</accession>
<proteinExistence type="predicted"/>
<evidence type="ECO:0000313" key="1">
    <source>
        <dbReference type="EMBL" id="CAG8803064.1"/>
    </source>
</evidence>
<name>A0A9N9P4J8_9GLOM</name>
<dbReference type="EMBL" id="CAJVPY010037567">
    <property type="protein sequence ID" value="CAG8803064.1"/>
    <property type="molecule type" value="Genomic_DNA"/>
</dbReference>
<feature type="non-terminal residue" evidence="1">
    <location>
        <position position="1"/>
    </location>
</feature>